<evidence type="ECO:0000256" key="4">
    <source>
        <dbReference type="ARBA" id="ARBA00023163"/>
    </source>
</evidence>
<dbReference type="GO" id="GO:0000976">
    <property type="term" value="F:transcription cis-regulatory region binding"/>
    <property type="evidence" value="ECO:0007669"/>
    <property type="project" value="TreeGrafter"/>
</dbReference>
<dbReference type="FunFam" id="1.10.10.10:FF:000001">
    <property type="entry name" value="LysR family transcriptional regulator"/>
    <property type="match status" value="1"/>
</dbReference>
<proteinExistence type="inferred from homology"/>
<feature type="domain" description="HTH lysR-type" evidence="5">
    <location>
        <begin position="6"/>
        <end position="63"/>
    </location>
</feature>
<dbReference type="Proteomes" id="UP001244295">
    <property type="component" value="Unassembled WGS sequence"/>
</dbReference>
<evidence type="ECO:0000256" key="2">
    <source>
        <dbReference type="ARBA" id="ARBA00023015"/>
    </source>
</evidence>
<evidence type="ECO:0000256" key="3">
    <source>
        <dbReference type="ARBA" id="ARBA00023125"/>
    </source>
</evidence>
<dbReference type="GO" id="GO:0003700">
    <property type="term" value="F:DNA-binding transcription factor activity"/>
    <property type="evidence" value="ECO:0007669"/>
    <property type="project" value="InterPro"/>
</dbReference>
<dbReference type="PROSITE" id="PS50931">
    <property type="entry name" value="HTH_LYSR"/>
    <property type="match status" value="1"/>
</dbReference>
<gene>
    <name evidence="6" type="ORF">J2W25_002062</name>
</gene>
<comment type="similarity">
    <text evidence="1">Belongs to the LysR transcriptional regulatory family.</text>
</comment>
<dbReference type="InterPro" id="IPR005119">
    <property type="entry name" value="LysR_subst-bd"/>
</dbReference>
<dbReference type="PANTHER" id="PTHR30126">
    <property type="entry name" value="HTH-TYPE TRANSCRIPTIONAL REGULATOR"/>
    <property type="match status" value="1"/>
</dbReference>
<name>A0AAW8DUX0_9BURK</name>
<evidence type="ECO:0000313" key="7">
    <source>
        <dbReference type="Proteomes" id="UP001244295"/>
    </source>
</evidence>
<keyword evidence="2" id="KW-0805">Transcription regulation</keyword>
<keyword evidence="3 6" id="KW-0238">DNA-binding</keyword>
<dbReference type="Pfam" id="PF03466">
    <property type="entry name" value="LysR_substrate"/>
    <property type="match status" value="1"/>
</dbReference>
<dbReference type="EMBL" id="JAUSRR010000003">
    <property type="protein sequence ID" value="MDP9923041.1"/>
    <property type="molecule type" value="Genomic_DNA"/>
</dbReference>
<dbReference type="PRINTS" id="PR00039">
    <property type="entry name" value="HTHLYSR"/>
</dbReference>
<comment type="caution">
    <text evidence="6">The sequence shown here is derived from an EMBL/GenBank/DDBJ whole genome shotgun (WGS) entry which is preliminary data.</text>
</comment>
<keyword evidence="4" id="KW-0804">Transcription</keyword>
<dbReference type="AlphaFoldDB" id="A0AAW8DUX0"/>
<evidence type="ECO:0000259" key="5">
    <source>
        <dbReference type="PROSITE" id="PS50931"/>
    </source>
</evidence>
<evidence type="ECO:0000256" key="1">
    <source>
        <dbReference type="ARBA" id="ARBA00009437"/>
    </source>
</evidence>
<dbReference type="Pfam" id="PF00126">
    <property type="entry name" value="HTH_1"/>
    <property type="match status" value="1"/>
</dbReference>
<dbReference type="InterPro" id="IPR000847">
    <property type="entry name" value="LysR_HTH_N"/>
</dbReference>
<accession>A0AAW8DUX0</accession>
<dbReference type="CDD" id="cd05466">
    <property type="entry name" value="PBP2_LTTR_substrate"/>
    <property type="match status" value="1"/>
</dbReference>
<dbReference type="RefSeq" id="WP_307636584.1">
    <property type="nucleotide sequence ID" value="NZ_JAUSRR010000003.1"/>
</dbReference>
<protein>
    <submittedName>
        <fullName evidence="6">DNA-binding transcriptional LysR family regulator</fullName>
    </submittedName>
</protein>
<dbReference type="Gene3D" id="1.10.10.10">
    <property type="entry name" value="Winged helix-like DNA-binding domain superfamily/Winged helix DNA-binding domain"/>
    <property type="match status" value="1"/>
</dbReference>
<reference evidence="6" key="1">
    <citation type="submission" date="2023-07" db="EMBL/GenBank/DDBJ databases">
        <title>Sorghum-associated microbial communities from plants grown in Nebraska, USA.</title>
        <authorList>
            <person name="Schachtman D."/>
        </authorList>
    </citation>
    <scope>NUCLEOTIDE SEQUENCE</scope>
    <source>
        <strain evidence="6">DS2795</strain>
    </source>
</reference>
<dbReference type="InterPro" id="IPR036388">
    <property type="entry name" value="WH-like_DNA-bd_sf"/>
</dbReference>
<dbReference type="SUPFAM" id="SSF53850">
    <property type="entry name" value="Periplasmic binding protein-like II"/>
    <property type="match status" value="1"/>
</dbReference>
<organism evidence="6 7">
    <name type="scientific">Variovorax boronicumulans</name>
    <dbReference type="NCBI Taxonomy" id="436515"/>
    <lineage>
        <taxon>Bacteria</taxon>
        <taxon>Pseudomonadati</taxon>
        <taxon>Pseudomonadota</taxon>
        <taxon>Betaproteobacteria</taxon>
        <taxon>Burkholderiales</taxon>
        <taxon>Comamonadaceae</taxon>
        <taxon>Variovorax</taxon>
    </lineage>
</organism>
<dbReference type="InterPro" id="IPR036390">
    <property type="entry name" value="WH_DNA-bd_sf"/>
</dbReference>
<dbReference type="Gene3D" id="3.40.190.290">
    <property type="match status" value="1"/>
</dbReference>
<dbReference type="SUPFAM" id="SSF46785">
    <property type="entry name" value="Winged helix' DNA-binding domain"/>
    <property type="match status" value="1"/>
</dbReference>
<evidence type="ECO:0000313" key="6">
    <source>
        <dbReference type="EMBL" id="MDP9923041.1"/>
    </source>
</evidence>
<dbReference type="PANTHER" id="PTHR30126:SF91">
    <property type="entry name" value="LYSR FAMILY TRANSCRIPTIONAL REGULATOR"/>
    <property type="match status" value="1"/>
</dbReference>
<sequence length="307" mass="33540">MNAVRYSLEQLETFVAVARAGSFSAAARQLGKTQSTVSAAIGNLEVDLAVALFDRATKIPTLTEAGGRLLREAHDVLDRCLALEGHAQSLSESVESGLTLAIEIPYNVLMPAFTAFAERFPHVDLQVRHPLHGDVSALVRQGEAQLGIGFAQPGYAPELDFVQMGKLVMAHVAARGHPLAALATVSFSDLHRHRRLAFSAHTERLPTTEYLDATRCWRAESYLALLEMTRAGLGWATLPRMLARRELADGELVELQLGAYPHTDWLVGVDLLWNKARPLGKAGSWLRTELARFKVSETDSAGHPTAF</sequence>